<dbReference type="SUPFAM" id="SSF103481">
    <property type="entry name" value="Multidrug resistance efflux transporter EmrE"/>
    <property type="match status" value="1"/>
</dbReference>
<dbReference type="GO" id="GO:0015220">
    <property type="term" value="F:choline transmembrane transporter activity"/>
    <property type="evidence" value="ECO:0007669"/>
    <property type="project" value="TreeGrafter"/>
</dbReference>
<dbReference type="Pfam" id="PF00893">
    <property type="entry name" value="Multi_Drug_Res"/>
    <property type="match status" value="1"/>
</dbReference>
<evidence type="ECO:0000256" key="1">
    <source>
        <dbReference type="ARBA" id="ARBA00004651"/>
    </source>
</evidence>
<evidence type="ECO:0000256" key="9">
    <source>
        <dbReference type="SAM" id="Phobius"/>
    </source>
</evidence>
<keyword evidence="11" id="KW-1185">Reference proteome</keyword>
<dbReference type="OrthoDB" id="9808638at2"/>
<protein>
    <submittedName>
        <fullName evidence="10">Methyl viologen resistance protein C</fullName>
    </submittedName>
</protein>
<dbReference type="FunFam" id="1.10.3730.20:FF:000001">
    <property type="entry name" value="Quaternary ammonium compound resistance transporter SugE"/>
    <property type="match status" value="1"/>
</dbReference>
<dbReference type="STRING" id="187304.B0E33_04600"/>
<dbReference type="GO" id="GO:0015199">
    <property type="term" value="F:amino-acid betaine transmembrane transporter activity"/>
    <property type="evidence" value="ECO:0007669"/>
    <property type="project" value="TreeGrafter"/>
</dbReference>
<evidence type="ECO:0000256" key="3">
    <source>
        <dbReference type="ARBA" id="ARBA00022475"/>
    </source>
</evidence>
<dbReference type="InterPro" id="IPR000390">
    <property type="entry name" value="Small_drug/metabolite_transptr"/>
</dbReference>
<reference evidence="11" key="1">
    <citation type="submission" date="2015-07" db="EMBL/GenBank/DDBJ databases">
        <authorList>
            <person name="Rodrigo-Torres Lidia"/>
            <person name="Arahal R.David."/>
        </authorList>
    </citation>
    <scope>NUCLEOTIDE SEQUENCE [LARGE SCALE GENOMIC DNA]</scope>
    <source>
        <strain evidence="11">CECT 4801</strain>
    </source>
</reference>
<dbReference type="Proteomes" id="UP000048926">
    <property type="component" value="Unassembled WGS sequence"/>
</dbReference>
<evidence type="ECO:0000256" key="5">
    <source>
        <dbReference type="ARBA" id="ARBA00022989"/>
    </source>
</evidence>
<evidence type="ECO:0000256" key="8">
    <source>
        <dbReference type="RuleBase" id="RU003942"/>
    </source>
</evidence>
<keyword evidence="5 9" id="KW-1133">Transmembrane helix</keyword>
<keyword evidence="4 8" id="KW-0812">Transmembrane</keyword>
<feature type="transmembrane region" description="Helical" evidence="9">
    <location>
        <begin position="64"/>
        <end position="84"/>
    </location>
</feature>
<dbReference type="PANTHER" id="PTHR30561:SF1">
    <property type="entry name" value="MULTIDRUG TRANSPORTER EMRE"/>
    <property type="match status" value="1"/>
</dbReference>
<gene>
    <name evidence="10" type="primary">emrE</name>
    <name evidence="10" type="ORF">LAL4801_03766</name>
</gene>
<dbReference type="PANTHER" id="PTHR30561">
    <property type="entry name" value="SMR FAMILY PROTON-DEPENDENT DRUG EFFLUX TRANSPORTER SUGE"/>
    <property type="match status" value="1"/>
</dbReference>
<evidence type="ECO:0000256" key="4">
    <source>
        <dbReference type="ARBA" id="ARBA00022692"/>
    </source>
</evidence>
<keyword evidence="2" id="KW-0813">Transport</keyword>
<feature type="transmembrane region" description="Helical" evidence="9">
    <location>
        <begin position="32"/>
        <end position="52"/>
    </location>
</feature>
<evidence type="ECO:0000256" key="6">
    <source>
        <dbReference type="ARBA" id="ARBA00023136"/>
    </source>
</evidence>
<dbReference type="RefSeq" id="WP_055658316.1">
    <property type="nucleotide sequence ID" value="NZ_CP045617.1"/>
</dbReference>
<accession>A0A0M6Y5E3</accession>
<organism evidence="10 11">
    <name type="scientific">Roseibium aggregatum</name>
    <dbReference type="NCBI Taxonomy" id="187304"/>
    <lineage>
        <taxon>Bacteria</taxon>
        <taxon>Pseudomonadati</taxon>
        <taxon>Pseudomonadota</taxon>
        <taxon>Alphaproteobacteria</taxon>
        <taxon>Hyphomicrobiales</taxon>
        <taxon>Stappiaceae</taxon>
        <taxon>Roseibium</taxon>
    </lineage>
</organism>
<sequence>MPNSLAATYLFLVAAIVAEVIATSALAKTENFTRLLPSIITVAGYAISFWLLSYPIRVLPTGIVYAIWSGAGIVLITMVAWLVFDQKLDLPALIGLGLILSGVVIINVFSKSVGH</sequence>
<feature type="transmembrane region" description="Helical" evidence="9">
    <location>
        <begin position="90"/>
        <end position="109"/>
    </location>
</feature>
<dbReference type="Gene3D" id="1.10.3730.20">
    <property type="match status" value="1"/>
</dbReference>
<dbReference type="GO" id="GO:0005886">
    <property type="term" value="C:plasma membrane"/>
    <property type="evidence" value="ECO:0007669"/>
    <property type="project" value="UniProtKB-SubCell"/>
</dbReference>
<comment type="subcellular location">
    <subcellularLocation>
        <location evidence="1 8">Cell membrane</location>
        <topology evidence="1 8">Multi-pass membrane protein</topology>
    </subcellularLocation>
</comment>
<dbReference type="GO" id="GO:0015297">
    <property type="term" value="F:antiporter activity"/>
    <property type="evidence" value="ECO:0007669"/>
    <property type="project" value="TreeGrafter"/>
</dbReference>
<name>A0A0M6Y5E3_9HYPH</name>
<dbReference type="GO" id="GO:0031460">
    <property type="term" value="P:glycine betaine transport"/>
    <property type="evidence" value="ECO:0007669"/>
    <property type="project" value="TreeGrafter"/>
</dbReference>
<evidence type="ECO:0000256" key="7">
    <source>
        <dbReference type="ARBA" id="ARBA00038032"/>
    </source>
</evidence>
<dbReference type="GO" id="GO:1990961">
    <property type="term" value="P:xenobiotic detoxification by transmembrane export across the plasma membrane"/>
    <property type="evidence" value="ECO:0007669"/>
    <property type="project" value="UniProtKB-ARBA"/>
</dbReference>
<keyword evidence="6 9" id="KW-0472">Membrane</keyword>
<comment type="similarity">
    <text evidence="7 8">Belongs to the drug/metabolite transporter (DMT) superfamily. Small multidrug resistance (SMR) (TC 2.A.7.1) family.</text>
</comment>
<dbReference type="AlphaFoldDB" id="A0A0M6Y5E3"/>
<dbReference type="InterPro" id="IPR045324">
    <property type="entry name" value="Small_multidrug_res"/>
</dbReference>
<proteinExistence type="inferred from homology"/>
<evidence type="ECO:0000313" key="10">
    <source>
        <dbReference type="EMBL" id="CTQ45316.1"/>
    </source>
</evidence>
<dbReference type="EMBL" id="CXST01000002">
    <property type="protein sequence ID" value="CTQ45316.1"/>
    <property type="molecule type" value="Genomic_DNA"/>
</dbReference>
<dbReference type="InterPro" id="IPR037185">
    <property type="entry name" value="EmrE-like"/>
</dbReference>
<keyword evidence="3" id="KW-1003">Cell membrane</keyword>
<evidence type="ECO:0000256" key="2">
    <source>
        <dbReference type="ARBA" id="ARBA00022448"/>
    </source>
</evidence>
<evidence type="ECO:0000313" key="11">
    <source>
        <dbReference type="Proteomes" id="UP000048926"/>
    </source>
</evidence>